<protein>
    <recommendedName>
        <fullName evidence="3">4-alpha-glucanotransferase</fullName>
        <ecNumber evidence="3">2.4.1.25</ecNumber>
    </recommendedName>
    <alternativeName>
        <fullName evidence="7">Amylomaltase</fullName>
    </alternativeName>
    <alternativeName>
        <fullName evidence="8">Disproportionating enzyme</fullName>
    </alternativeName>
</protein>
<evidence type="ECO:0000256" key="8">
    <source>
        <dbReference type="ARBA" id="ARBA00031501"/>
    </source>
</evidence>
<dbReference type="AlphaFoldDB" id="A0A645EGM9"/>
<comment type="similarity">
    <text evidence="2">Belongs to the disproportionating enzyme family.</text>
</comment>
<evidence type="ECO:0000256" key="4">
    <source>
        <dbReference type="ARBA" id="ARBA00022676"/>
    </source>
</evidence>
<dbReference type="PANTHER" id="PTHR32438:SF5">
    <property type="entry name" value="4-ALPHA-GLUCANOTRANSFERASE DPE1, CHLOROPLASTIC_AMYLOPLASTIC"/>
    <property type="match status" value="1"/>
</dbReference>
<accession>A0A645EGM9</accession>
<dbReference type="EMBL" id="VSSQ01046937">
    <property type="protein sequence ID" value="MPN00907.1"/>
    <property type="molecule type" value="Genomic_DNA"/>
</dbReference>
<evidence type="ECO:0000313" key="9">
    <source>
        <dbReference type="EMBL" id="MPN00907.1"/>
    </source>
</evidence>
<reference evidence="9" key="1">
    <citation type="submission" date="2019-08" db="EMBL/GenBank/DDBJ databases">
        <authorList>
            <person name="Kucharzyk K."/>
            <person name="Murdoch R.W."/>
            <person name="Higgins S."/>
            <person name="Loffler F."/>
        </authorList>
    </citation>
    <scope>NUCLEOTIDE SEQUENCE</scope>
</reference>
<comment type="catalytic activity">
    <reaction evidence="1">
        <text>Transfers a segment of a (1-&gt;4)-alpha-D-glucan to a new position in an acceptor, which may be glucose or a (1-&gt;4)-alpha-D-glucan.</text>
        <dbReference type="EC" id="2.4.1.25"/>
    </reaction>
</comment>
<dbReference type="GO" id="GO:0004134">
    <property type="term" value="F:4-alpha-glucanotransferase activity"/>
    <property type="evidence" value="ECO:0007669"/>
    <property type="project" value="UniProtKB-EC"/>
</dbReference>
<dbReference type="PANTHER" id="PTHR32438">
    <property type="entry name" value="4-ALPHA-GLUCANOTRANSFERASE DPE1, CHLOROPLASTIC/AMYLOPLASTIC"/>
    <property type="match status" value="1"/>
</dbReference>
<evidence type="ECO:0000256" key="5">
    <source>
        <dbReference type="ARBA" id="ARBA00022679"/>
    </source>
</evidence>
<dbReference type="InterPro" id="IPR017853">
    <property type="entry name" value="GH"/>
</dbReference>
<evidence type="ECO:0000256" key="2">
    <source>
        <dbReference type="ARBA" id="ARBA00005684"/>
    </source>
</evidence>
<evidence type="ECO:0000256" key="3">
    <source>
        <dbReference type="ARBA" id="ARBA00012560"/>
    </source>
</evidence>
<sequence>MVRIDHFRGFEAYFSIEYGAENARGGKWIKGPGMDFFTQVKKQLPDLAIIAEDLGYLTEEVHALLAGTGYPGMKVLQFAFDSGSGNAYLPHHYIQNCVVYTGTHDNDTIAGWFENTPEEEVAYAKKYGALTREEGYNWGMIRLALSSVAALAVVPMQDYLNLSSAARMNTPATLGGNWKWRANADYLSGGLAQKIRELAERYGRI</sequence>
<evidence type="ECO:0000256" key="6">
    <source>
        <dbReference type="ARBA" id="ARBA00023277"/>
    </source>
</evidence>
<dbReference type="InterPro" id="IPR003385">
    <property type="entry name" value="Glyco_hydro_77"/>
</dbReference>
<dbReference type="GO" id="GO:0005975">
    <property type="term" value="P:carbohydrate metabolic process"/>
    <property type="evidence" value="ECO:0007669"/>
    <property type="project" value="InterPro"/>
</dbReference>
<dbReference type="Gene3D" id="3.20.20.80">
    <property type="entry name" value="Glycosidases"/>
    <property type="match status" value="1"/>
</dbReference>
<keyword evidence="5 9" id="KW-0808">Transferase</keyword>
<keyword evidence="4 9" id="KW-0328">Glycosyltransferase</keyword>
<proteinExistence type="inferred from homology"/>
<keyword evidence="6" id="KW-0119">Carbohydrate metabolism</keyword>
<gene>
    <name evidence="9" type="primary">malQ_14</name>
    <name evidence="9" type="ORF">SDC9_148105</name>
</gene>
<dbReference type="Pfam" id="PF02446">
    <property type="entry name" value="Glyco_hydro_77"/>
    <property type="match status" value="1"/>
</dbReference>
<dbReference type="EC" id="2.4.1.25" evidence="3"/>
<evidence type="ECO:0000256" key="7">
    <source>
        <dbReference type="ARBA" id="ARBA00031423"/>
    </source>
</evidence>
<organism evidence="9">
    <name type="scientific">bioreactor metagenome</name>
    <dbReference type="NCBI Taxonomy" id="1076179"/>
    <lineage>
        <taxon>unclassified sequences</taxon>
        <taxon>metagenomes</taxon>
        <taxon>ecological metagenomes</taxon>
    </lineage>
</organism>
<comment type="caution">
    <text evidence="9">The sequence shown here is derived from an EMBL/GenBank/DDBJ whole genome shotgun (WGS) entry which is preliminary data.</text>
</comment>
<dbReference type="SUPFAM" id="SSF51445">
    <property type="entry name" value="(Trans)glycosidases"/>
    <property type="match status" value="1"/>
</dbReference>
<evidence type="ECO:0000256" key="1">
    <source>
        <dbReference type="ARBA" id="ARBA00000439"/>
    </source>
</evidence>
<name>A0A645EGM9_9ZZZZ</name>